<dbReference type="EMBL" id="DQWS01000056">
    <property type="protein sequence ID" value="HDD52726.1"/>
    <property type="molecule type" value="Genomic_DNA"/>
</dbReference>
<dbReference type="CDD" id="cd07436">
    <property type="entry name" value="PHP_PolX"/>
    <property type="match status" value="1"/>
</dbReference>
<dbReference type="EC" id="2.7.7.7" evidence="3"/>
<dbReference type="GO" id="GO:0003887">
    <property type="term" value="F:DNA-directed DNA polymerase activity"/>
    <property type="evidence" value="ECO:0007669"/>
    <property type="project" value="UniProtKB-KW"/>
</dbReference>
<feature type="domain" description="Polymerase/histidinol phosphatase N-terminal" evidence="19">
    <location>
        <begin position="295"/>
        <end position="374"/>
    </location>
</feature>
<evidence type="ECO:0000256" key="8">
    <source>
        <dbReference type="ARBA" id="ARBA00022695"/>
    </source>
</evidence>
<dbReference type="PIRSF" id="PIRSF005047">
    <property type="entry name" value="UCP005047_YshC"/>
    <property type="match status" value="1"/>
</dbReference>
<evidence type="ECO:0000256" key="16">
    <source>
        <dbReference type="ARBA" id="ARBA00045548"/>
    </source>
</evidence>
<keyword evidence="21" id="KW-0540">Nuclease</keyword>
<dbReference type="SMART" id="SM00278">
    <property type="entry name" value="HhH1"/>
    <property type="match status" value="3"/>
</dbReference>
<evidence type="ECO:0000256" key="5">
    <source>
        <dbReference type="ARBA" id="ARBA00020020"/>
    </source>
</evidence>
<comment type="catalytic activity">
    <reaction evidence="14">
        <text>2'-deoxyribonucleotide-(2'-deoxyribose 5'-phosphate)-2'-deoxyribonucleotide-DNA = a 3'-end 2'-deoxyribonucleotide-(2,3-dehydro-2,3-deoxyribose 5'-phosphate)-DNA + a 5'-end 5'-phospho-2'-deoxyribonucleoside-DNA + H(+)</text>
        <dbReference type="Rhea" id="RHEA:66592"/>
        <dbReference type="Rhea" id="RHEA-COMP:13180"/>
        <dbReference type="Rhea" id="RHEA-COMP:16897"/>
        <dbReference type="Rhea" id="RHEA-COMP:17067"/>
        <dbReference type="ChEBI" id="CHEBI:15378"/>
        <dbReference type="ChEBI" id="CHEBI:136412"/>
        <dbReference type="ChEBI" id="CHEBI:157695"/>
        <dbReference type="ChEBI" id="CHEBI:167181"/>
        <dbReference type="EC" id="4.2.99.18"/>
    </reaction>
</comment>
<dbReference type="Pfam" id="PF14520">
    <property type="entry name" value="HHH_5"/>
    <property type="match status" value="1"/>
</dbReference>
<comment type="catalytic activity">
    <reaction evidence="17">
        <text>DNA(n) + a 2'-deoxyribonucleoside 5'-triphosphate = DNA(n+1) + diphosphate</text>
        <dbReference type="Rhea" id="RHEA:22508"/>
        <dbReference type="Rhea" id="RHEA-COMP:17339"/>
        <dbReference type="Rhea" id="RHEA-COMP:17340"/>
        <dbReference type="ChEBI" id="CHEBI:33019"/>
        <dbReference type="ChEBI" id="CHEBI:61560"/>
        <dbReference type="ChEBI" id="CHEBI:173112"/>
        <dbReference type="EC" id="2.7.7.7"/>
    </reaction>
</comment>
<comment type="caution">
    <text evidence="21">The sequence shown here is derived from an EMBL/GenBank/DDBJ whole genome shotgun (WGS) entry which is preliminary data.</text>
</comment>
<keyword evidence="6" id="KW-0488">Methylation</keyword>
<dbReference type="GO" id="GO:0042578">
    <property type="term" value="F:phosphoric ester hydrolase activity"/>
    <property type="evidence" value="ECO:0007669"/>
    <property type="project" value="TreeGrafter"/>
</dbReference>
<keyword evidence="11" id="KW-0915">Sodium</keyword>
<evidence type="ECO:0000256" key="11">
    <source>
        <dbReference type="ARBA" id="ARBA00023053"/>
    </source>
</evidence>
<dbReference type="GO" id="GO:0006281">
    <property type="term" value="P:DNA repair"/>
    <property type="evidence" value="ECO:0007669"/>
    <property type="project" value="InterPro"/>
</dbReference>
<evidence type="ECO:0000256" key="1">
    <source>
        <dbReference type="ARBA" id="ARBA00001946"/>
    </source>
</evidence>
<comment type="subcellular location">
    <subcellularLocation>
        <location evidence="2">Cytoplasm</location>
    </subcellularLocation>
</comment>
<dbReference type="SMART" id="SM00481">
    <property type="entry name" value="POLIIIAc"/>
    <property type="match status" value="1"/>
</dbReference>
<evidence type="ECO:0000256" key="2">
    <source>
        <dbReference type="ARBA" id="ARBA00004496"/>
    </source>
</evidence>
<evidence type="ECO:0000256" key="12">
    <source>
        <dbReference type="ARBA" id="ARBA00035717"/>
    </source>
</evidence>
<feature type="non-terminal residue" evidence="21">
    <location>
        <position position="1"/>
    </location>
</feature>
<feature type="domain" description="Helix-hairpin-helix DNA-binding motif class 1" evidence="18">
    <location>
        <begin position="86"/>
        <end position="105"/>
    </location>
</feature>
<dbReference type="PRINTS" id="PR00870">
    <property type="entry name" value="DNAPOLXBETA"/>
</dbReference>
<dbReference type="Gene3D" id="3.30.210.10">
    <property type="entry name" value="DNA polymerase, thumb domain"/>
    <property type="match status" value="1"/>
</dbReference>
<evidence type="ECO:0000256" key="14">
    <source>
        <dbReference type="ARBA" id="ARBA00044632"/>
    </source>
</evidence>
<organism evidence="21">
    <name type="scientific">Thermosulfidibacter takaii</name>
    <dbReference type="NCBI Taxonomy" id="412593"/>
    <lineage>
        <taxon>Bacteria</taxon>
        <taxon>Pseudomonadati</taxon>
        <taxon>Thermosulfidibacterota</taxon>
        <taxon>Thermosulfidibacteria</taxon>
        <taxon>Thermosulfidibacterales</taxon>
        <taxon>Thermosulfidibacteraceae</taxon>
    </lineage>
</organism>
<dbReference type="InterPro" id="IPR003583">
    <property type="entry name" value="Hlx-hairpin-Hlx_DNA-bd_motif"/>
</dbReference>
<dbReference type="NCBIfam" id="NF006375">
    <property type="entry name" value="PRK08609.1"/>
    <property type="match status" value="1"/>
</dbReference>
<evidence type="ECO:0000256" key="4">
    <source>
        <dbReference type="ARBA" id="ARBA00012720"/>
    </source>
</evidence>
<evidence type="ECO:0000256" key="10">
    <source>
        <dbReference type="ARBA" id="ARBA00022932"/>
    </source>
</evidence>
<dbReference type="PANTHER" id="PTHR36928:SF1">
    <property type="entry name" value="PHOSPHATASE YCDX-RELATED"/>
    <property type="match status" value="1"/>
</dbReference>
<dbReference type="Gene3D" id="1.10.150.20">
    <property type="entry name" value="5' to 3' exonuclease, C-terminal subdomain"/>
    <property type="match status" value="1"/>
</dbReference>
<dbReference type="GO" id="GO:0003677">
    <property type="term" value="F:DNA binding"/>
    <property type="evidence" value="ECO:0007669"/>
    <property type="project" value="InterPro"/>
</dbReference>
<dbReference type="InterPro" id="IPR003141">
    <property type="entry name" value="Pol/His_phosphatase_N"/>
</dbReference>
<dbReference type="Gene3D" id="3.20.20.140">
    <property type="entry name" value="Metal-dependent hydrolases"/>
    <property type="match status" value="1"/>
</dbReference>
<gene>
    <name evidence="21" type="primary">polX</name>
    <name evidence="21" type="ORF">ENF32_01490</name>
</gene>
<dbReference type="SMART" id="SM00483">
    <property type="entry name" value="POLXc"/>
    <property type="match status" value="1"/>
</dbReference>
<keyword evidence="10" id="KW-0239">DNA-directed DNA polymerase</keyword>
<evidence type="ECO:0000256" key="6">
    <source>
        <dbReference type="ARBA" id="ARBA00022481"/>
    </source>
</evidence>
<evidence type="ECO:0000256" key="17">
    <source>
        <dbReference type="ARBA" id="ARBA00049244"/>
    </source>
</evidence>
<evidence type="ECO:0000256" key="15">
    <source>
        <dbReference type="ARBA" id="ARBA00044678"/>
    </source>
</evidence>
<evidence type="ECO:0000259" key="18">
    <source>
        <dbReference type="SMART" id="SM00278"/>
    </source>
</evidence>
<dbReference type="InterPro" id="IPR037160">
    <property type="entry name" value="DNA_Pol_thumb_sf"/>
</dbReference>
<dbReference type="InterPro" id="IPR050243">
    <property type="entry name" value="PHP_phosphatase"/>
</dbReference>
<feature type="domain" description="DNA-directed DNA polymerase X" evidence="20">
    <location>
        <begin position="1"/>
        <end position="271"/>
    </location>
</feature>
<dbReference type="Pfam" id="PF02811">
    <property type="entry name" value="PHP"/>
    <property type="match status" value="1"/>
</dbReference>
<keyword evidence="21" id="KW-0269">Exonuclease</keyword>
<dbReference type="InterPro" id="IPR022311">
    <property type="entry name" value="PolX-like"/>
</dbReference>
<dbReference type="AlphaFoldDB" id="A0A7C0Y7Y9"/>
<dbReference type="InterPro" id="IPR002008">
    <property type="entry name" value="DNA_pol_X_beta-like"/>
</dbReference>
<reference evidence="21" key="1">
    <citation type="journal article" date="2020" name="mSystems">
        <title>Genome- and Community-Level Interaction Insights into Carbon Utilization and Element Cycling Functions of Hydrothermarchaeota in Hydrothermal Sediment.</title>
        <authorList>
            <person name="Zhou Z."/>
            <person name="Liu Y."/>
            <person name="Xu W."/>
            <person name="Pan J."/>
            <person name="Luo Z.H."/>
            <person name="Li M."/>
        </authorList>
    </citation>
    <scope>NUCLEOTIDE SEQUENCE [LARGE SCALE GENOMIC DNA]</scope>
    <source>
        <strain evidence="21">HyVt-115</strain>
    </source>
</reference>
<dbReference type="Pfam" id="PF14791">
    <property type="entry name" value="DNA_pol_B_thumb"/>
    <property type="match status" value="1"/>
</dbReference>
<protein>
    <recommendedName>
        <fullName evidence="5">DNA polymerase beta</fullName>
        <ecNumber evidence="3">2.7.7.7</ecNumber>
        <ecNumber evidence="4">4.2.99.18</ecNumber>
    </recommendedName>
    <alternativeName>
        <fullName evidence="12">5'-deoxyribose-phosphate lyase</fullName>
    </alternativeName>
    <alternativeName>
        <fullName evidence="13">AP lyase</fullName>
    </alternativeName>
</protein>
<dbReference type="GO" id="GO:0004527">
    <property type="term" value="F:exonuclease activity"/>
    <property type="evidence" value="ECO:0007669"/>
    <property type="project" value="UniProtKB-KW"/>
</dbReference>
<keyword evidence="7" id="KW-0808">Transferase</keyword>
<dbReference type="PANTHER" id="PTHR36928">
    <property type="entry name" value="PHOSPHATASE YCDX-RELATED"/>
    <property type="match status" value="1"/>
</dbReference>
<dbReference type="InterPro" id="IPR027421">
    <property type="entry name" value="DNA_pol_lamdba_lyase_dom_sf"/>
</dbReference>
<dbReference type="Proteomes" id="UP000885690">
    <property type="component" value="Unassembled WGS sequence"/>
</dbReference>
<dbReference type="SUPFAM" id="SSF81301">
    <property type="entry name" value="Nucleotidyltransferase"/>
    <property type="match status" value="1"/>
</dbReference>
<sequence length="526" mass="58735">PGNIEELYHQNRLRSIPGIGEKIASKIQQYFEEGTIKKYEELRREIPEELMILLEVPNLGPKTLRLAYEALGVRNLEDLKRVVRDGTLATLPGMGPKKVEKIRKGLEIFLRGQERMLLGEAIQIGEKVLGHLAPLTSRISLAGSLRRMKETVGDLDILATGEKGKIIQAFVGMPWVTEVLAKGDTKASILMEDRQVDLRVVDEGEWGSALQYFTGSKEHNVHLREIAKESGLKINEYGVFSTKTGERLAGATEEEVYAILDLAYIPPELREDRGEIEAAQGGRLPDLVNHDQIKGDLHVHSNWSDGTADLEELAREGARLGYQYLAITDHSKAMKIAHGLDEKRLEEQIKAIREINTRKVGCHLLAGIEVDIHPDGSLDLDEAILKELDWVVASVHSHFTQDATERIIAACHSPWVHCIGHPTGRIIFSRDPYPLDLDQVLETAAATGTALEINAHQDRLDLSDLHARKAKEMGVKLALGTDSHHLGQLWMIRLGVGVARRAWLEPSDVLNTYPLEELLALTRKKR</sequence>
<feature type="domain" description="Helix-hairpin-helix DNA-binding motif class 1" evidence="18">
    <location>
        <begin position="11"/>
        <end position="30"/>
    </location>
</feature>
<accession>A0A7C0Y7Y9</accession>
<comment type="catalytic activity">
    <reaction evidence="15">
        <text>a 5'-end 2'-deoxyribose-2'-deoxyribonucleotide-DNA = (2E,4S)-4-hydroxypenten-2-al-5-phosphate + a 5'-end 5'-phospho-2'-deoxyribonucleoside-DNA + H(+)</text>
        <dbReference type="Rhea" id="RHEA:76255"/>
        <dbReference type="Rhea" id="RHEA-COMP:13180"/>
        <dbReference type="Rhea" id="RHEA-COMP:18657"/>
        <dbReference type="ChEBI" id="CHEBI:15378"/>
        <dbReference type="ChEBI" id="CHEBI:136412"/>
        <dbReference type="ChEBI" id="CHEBI:195194"/>
        <dbReference type="ChEBI" id="CHEBI:195195"/>
    </reaction>
</comment>
<keyword evidence="21" id="KW-0378">Hydrolase</keyword>
<evidence type="ECO:0000256" key="7">
    <source>
        <dbReference type="ARBA" id="ARBA00022679"/>
    </source>
</evidence>
<comment type="cofactor">
    <cofactor evidence="1">
        <name>Mg(2+)</name>
        <dbReference type="ChEBI" id="CHEBI:18420"/>
    </cofactor>
</comment>
<dbReference type="FunFam" id="3.20.20.140:FF:000047">
    <property type="entry name" value="PHP domain-containing protein"/>
    <property type="match status" value="1"/>
</dbReference>
<dbReference type="EC" id="4.2.99.18" evidence="4"/>
<proteinExistence type="predicted"/>
<evidence type="ECO:0000256" key="3">
    <source>
        <dbReference type="ARBA" id="ARBA00012417"/>
    </source>
</evidence>
<dbReference type="Gene3D" id="1.10.150.110">
    <property type="entry name" value="DNA polymerase beta, N-terminal domain-like"/>
    <property type="match status" value="1"/>
</dbReference>
<name>A0A7C0Y7Y9_9BACT</name>
<evidence type="ECO:0000256" key="9">
    <source>
        <dbReference type="ARBA" id="ARBA00022843"/>
    </source>
</evidence>
<dbReference type="InterPro" id="IPR004013">
    <property type="entry name" value="PHP_dom"/>
</dbReference>
<evidence type="ECO:0000259" key="19">
    <source>
        <dbReference type="SMART" id="SM00481"/>
    </source>
</evidence>
<dbReference type="InterPro" id="IPR047967">
    <property type="entry name" value="PolX_PHP"/>
</dbReference>
<dbReference type="InterPro" id="IPR016195">
    <property type="entry name" value="Pol/histidinol_Pase-like"/>
</dbReference>
<evidence type="ECO:0000259" key="20">
    <source>
        <dbReference type="SMART" id="SM00483"/>
    </source>
</evidence>
<evidence type="ECO:0000313" key="21">
    <source>
        <dbReference type="EMBL" id="HDD52726.1"/>
    </source>
</evidence>
<dbReference type="InterPro" id="IPR029398">
    <property type="entry name" value="PolB_thumb"/>
</dbReference>
<comment type="function">
    <text evidence="16">Repair polymerase that plays a key role in base-excision repair. During this process, the damaged base is excised by specific DNA glycosylases, the DNA backbone is nicked at the abasic site by an apurinic/apyrimidic (AP) endonuclease, and POLB removes 5'-deoxyribose-phosphate from the preincised AP site acting as a 5'-deoxyribose-phosphate lyase (5'-dRP lyase); through its DNA polymerase activity, it adds one nucleotide to the 3' end of the arising single-nucleotide gap. Conducts 'gap-filling' DNA synthesis in a stepwise distributive fashion rather than in a processive fashion as for other DNA polymerases. It is also able to cleave sugar-phosphate bonds 3' to an intact AP site, acting as an AP lyase.</text>
</comment>
<keyword evidence="8" id="KW-0548">Nucleotidyltransferase</keyword>
<dbReference type="GO" id="GO:0005829">
    <property type="term" value="C:cytosol"/>
    <property type="evidence" value="ECO:0007669"/>
    <property type="project" value="TreeGrafter"/>
</dbReference>
<evidence type="ECO:0000256" key="13">
    <source>
        <dbReference type="ARBA" id="ARBA00035726"/>
    </source>
</evidence>
<dbReference type="SUPFAM" id="SSF158702">
    <property type="entry name" value="Sec63 N-terminal domain-like"/>
    <property type="match status" value="1"/>
</dbReference>
<dbReference type="Gene3D" id="3.30.460.10">
    <property type="entry name" value="Beta Polymerase, domain 2"/>
    <property type="match status" value="1"/>
</dbReference>
<keyword evidence="9" id="KW-0832">Ubl conjugation</keyword>
<dbReference type="CDD" id="cd00141">
    <property type="entry name" value="NT_POLXc"/>
    <property type="match status" value="1"/>
</dbReference>
<dbReference type="InterPro" id="IPR002054">
    <property type="entry name" value="DNA-dir_DNA_pol_X"/>
</dbReference>
<dbReference type="GO" id="GO:0008270">
    <property type="term" value="F:zinc ion binding"/>
    <property type="evidence" value="ECO:0007669"/>
    <property type="project" value="TreeGrafter"/>
</dbReference>
<feature type="domain" description="Helix-hairpin-helix DNA-binding motif class 1" evidence="18">
    <location>
        <begin position="51"/>
        <end position="70"/>
    </location>
</feature>
<dbReference type="SUPFAM" id="SSF89550">
    <property type="entry name" value="PHP domain-like"/>
    <property type="match status" value="1"/>
</dbReference>
<dbReference type="GO" id="GO:0140078">
    <property type="term" value="F:class I DNA-(apurinic or apyrimidinic site) endonuclease activity"/>
    <property type="evidence" value="ECO:0007669"/>
    <property type="project" value="UniProtKB-EC"/>
</dbReference>
<dbReference type="InterPro" id="IPR043519">
    <property type="entry name" value="NT_sf"/>
</dbReference>